<evidence type="ECO:0008006" key="3">
    <source>
        <dbReference type="Google" id="ProtNLM"/>
    </source>
</evidence>
<gene>
    <name evidence="2" type="ORF">ABV300_06890</name>
</gene>
<evidence type="ECO:0000256" key="1">
    <source>
        <dbReference type="SAM" id="Phobius"/>
    </source>
</evidence>
<accession>A0AAU8G8E5</accession>
<feature type="transmembrane region" description="Helical" evidence="1">
    <location>
        <begin position="42"/>
        <end position="63"/>
    </location>
</feature>
<keyword evidence="1" id="KW-0812">Transmembrane</keyword>
<dbReference type="RefSeq" id="WP_353714142.1">
    <property type="nucleotide sequence ID" value="NZ_CP159307.1"/>
</dbReference>
<protein>
    <recommendedName>
        <fullName evidence="3">DUF304 domain-containing protein</fullName>
    </recommendedName>
</protein>
<dbReference type="EMBL" id="CP159307">
    <property type="protein sequence ID" value="XCH32876.1"/>
    <property type="molecule type" value="Genomic_DNA"/>
</dbReference>
<reference evidence="2" key="1">
    <citation type="submission" date="2024-06" db="EMBL/GenBank/DDBJ databases">
        <title>A Novel Isolate, Dehalogenimonas sp. Strain 4OHTPN, Dechlorinates Aromatic 4 Hydroxy chlorothalonil by a Novel Reductive Dehalogenase.</title>
        <authorList>
            <person name="Liu G."/>
        </authorList>
    </citation>
    <scope>NUCLEOTIDE SEQUENCE</scope>
    <source>
        <strain evidence="2">4OHTPN</strain>
    </source>
</reference>
<feature type="transmembrane region" description="Helical" evidence="1">
    <location>
        <begin position="69"/>
        <end position="91"/>
    </location>
</feature>
<keyword evidence="1" id="KW-1133">Transmembrane helix</keyword>
<keyword evidence="1" id="KW-0472">Membrane</keyword>
<sequence>MFSKVPVVFRMIGYLPRLLLGRLFHVVQGSFSYHRRSSAMPLTFMMVFIAPAGIFLVAIVIPWPALTWVMAVILGYALVYTASLYASMIALPHKISNNTLVLRYGAIASATIHCSLIKSAVISREWFGQTGDGLKLGLAESTACFSIGSATSMKLELKAPLRLMMWGKNTEPVSWIYFHADDPEGMVTEITRNCESNS</sequence>
<name>A0AAU8G8E5_9CHLR</name>
<dbReference type="AlphaFoldDB" id="A0AAU8G8E5"/>
<organism evidence="2">
    <name type="scientific">Dehalogenimonas sp. 4OHTPN</name>
    <dbReference type="NCBI Taxonomy" id="3166643"/>
    <lineage>
        <taxon>Bacteria</taxon>
        <taxon>Bacillati</taxon>
        <taxon>Chloroflexota</taxon>
        <taxon>Dehalococcoidia</taxon>
        <taxon>Dehalococcoidales</taxon>
        <taxon>Dehalococcoidaceae</taxon>
        <taxon>Dehalogenimonas</taxon>
    </lineage>
</organism>
<evidence type="ECO:0000313" key="2">
    <source>
        <dbReference type="EMBL" id="XCH32876.1"/>
    </source>
</evidence>
<proteinExistence type="predicted"/>